<organism evidence="11 12">
    <name type="scientific">Hypsibius exemplaris</name>
    <name type="common">Freshwater tardigrade</name>
    <dbReference type="NCBI Taxonomy" id="2072580"/>
    <lineage>
        <taxon>Eukaryota</taxon>
        <taxon>Metazoa</taxon>
        <taxon>Ecdysozoa</taxon>
        <taxon>Tardigrada</taxon>
        <taxon>Eutardigrada</taxon>
        <taxon>Parachela</taxon>
        <taxon>Hypsibioidea</taxon>
        <taxon>Hypsibiidae</taxon>
        <taxon>Hypsibius</taxon>
    </lineage>
</organism>
<feature type="transmembrane region" description="Helical" evidence="9">
    <location>
        <begin position="34"/>
        <end position="58"/>
    </location>
</feature>
<feature type="domain" description="G-protein coupled receptors family 1 profile" evidence="10">
    <location>
        <begin position="46"/>
        <end position="311"/>
    </location>
</feature>
<evidence type="ECO:0000259" key="10">
    <source>
        <dbReference type="PROSITE" id="PS50262"/>
    </source>
</evidence>
<dbReference type="PANTHER" id="PTHR24249">
    <property type="entry name" value="HISTAMINE RECEPTOR-RELATED G-PROTEIN COUPLED RECEPTOR"/>
    <property type="match status" value="1"/>
</dbReference>
<evidence type="ECO:0000313" key="12">
    <source>
        <dbReference type="Proteomes" id="UP000192578"/>
    </source>
</evidence>
<evidence type="ECO:0000256" key="5">
    <source>
        <dbReference type="ARBA" id="ARBA00023040"/>
    </source>
</evidence>
<feature type="transmembrane region" description="Helical" evidence="9">
    <location>
        <begin position="260"/>
        <end position="285"/>
    </location>
</feature>
<accession>A0A1W0WQB8</accession>
<keyword evidence="7" id="KW-0675">Receptor</keyword>
<feature type="transmembrane region" description="Helical" evidence="9">
    <location>
        <begin position="198"/>
        <end position="223"/>
    </location>
</feature>
<reference evidence="12" key="1">
    <citation type="submission" date="2017-01" db="EMBL/GenBank/DDBJ databases">
        <title>Comparative genomics of anhydrobiosis in the tardigrade Hypsibius dujardini.</title>
        <authorList>
            <person name="Yoshida Y."/>
            <person name="Koutsovoulos G."/>
            <person name="Laetsch D."/>
            <person name="Stevens L."/>
            <person name="Kumar S."/>
            <person name="Horikawa D."/>
            <person name="Ishino K."/>
            <person name="Komine S."/>
            <person name="Tomita M."/>
            <person name="Blaxter M."/>
            <person name="Arakawa K."/>
        </authorList>
    </citation>
    <scope>NUCLEOTIDE SEQUENCE [LARGE SCALE GENOMIC DNA]</scope>
    <source>
        <strain evidence="12">Z151</strain>
    </source>
</reference>
<dbReference type="Pfam" id="PF00001">
    <property type="entry name" value="7tm_1"/>
    <property type="match status" value="1"/>
</dbReference>
<evidence type="ECO:0000256" key="3">
    <source>
        <dbReference type="ARBA" id="ARBA00022692"/>
    </source>
</evidence>
<keyword evidence="6 9" id="KW-0472">Membrane</keyword>
<dbReference type="InterPro" id="IPR050569">
    <property type="entry name" value="TAAR"/>
</dbReference>
<dbReference type="PANTHER" id="PTHR24249:SF372">
    <property type="entry name" value="G-PROTEIN COUPLED RECEPTORS FAMILY 1 PROFILE DOMAIN-CONTAINING PROTEIN"/>
    <property type="match status" value="1"/>
</dbReference>
<dbReference type="Proteomes" id="UP000192578">
    <property type="component" value="Unassembled WGS sequence"/>
</dbReference>
<evidence type="ECO:0000313" key="11">
    <source>
        <dbReference type="EMBL" id="OQV17396.1"/>
    </source>
</evidence>
<feature type="transmembrane region" description="Helical" evidence="9">
    <location>
        <begin position="70"/>
        <end position="91"/>
    </location>
</feature>
<keyword evidence="2" id="KW-1003">Cell membrane</keyword>
<dbReference type="OrthoDB" id="10055255at2759"/>
<keyword evidence="5" id="KW-0297">G-protein coupled receptor</keyword>
<dbReference type="GO" id="GO:0005886">
    <property type="term" value="C:plasma membrane"/>
    <property type="evidence" value="ECO:0007669"/>
    <property type="project" value="UniProtKB-SubCell"/>
</dbReference>
<feature type="transmembrane region" description="Helical" evidence="9">
    <location>
        <begin position="111"/>
        <end position="137"/>
    </location>
</feature>
<proteinExistence type="predicted"/>
<dbReference type="GO" id="GO:0004930">
    <property type="term" value="F:G protein-coupled receptor activity"/>
    <property type="evidence" value="ECO:0007669"/>
    <property type="project" value="UniProtKB-KW"/>
</dbReference>
<comment type="caution">
    <text evidence="11">The sequence shown here is derived from an EMBL/GenBank/DDBJ whole genome shotgun (WGS) entry which is preliminary data.</text>
</comment>
<dbReference type="InterPro" id="IPR000276">
    <property type="entry name" value="GPCR_Rhodpsn"/>
</dbReference>
<dbReference type="CDD" id="cd00637">
    <property type="entry name" value="7tm_classA_rhodopsin-like"/>
    <property type="match status" value="1"/>
</dbReference>
<evidence type="ECO:0000256" key="2">
    <source>
        <dbReference type="ARBA" id="ARBA00022475"/>
    </source>
</evidence>
<evidence type="ECO:0000256" key="1">
    <source>
        <dbReference type="ARBA" id="ARBA00004651"/>
    </source>
</evidence>
<evidence type="ECO:0000256" key="7">
    <source>
        <dbReference type="ARBA" id="ARBA00023170"/>
    </source>
</evidence>
<dbReference type="AlphaFoldDB" id="A0A1W0WQB8"/>
<evidence type="ECO:0000256" key="4">
    <source>
        <dbReference type="ARBA" id="ARBA00022989"/>
    </source>
</evidence>
<sequence>MFNLTGSPNGYVNNSEIQPLTNRTEEQVGTTATAWFVFSITCCIIGTGLLMLLLLTSFHVKRLHSGSNVLVVHIMLIELIICGIGFPMTLITTYRSLTGFHVQINCNISELFFVTTINTEFWASLSLAINRFVALALPHSYQRIISKAVLTVMIFVPWVLGLSLNLPLYFGIGGRFFLQTVPFETCTTDLVPSGYGNAWVALAIFLPIGLIGLIYVVLGMGWIARKFWRRNALVAPIAPASRRGNIAVNARRALLVRMLVVTYLWHCLCFLPPPILLSSFPWLVVRYPTLVVLWLLKTVLLCGYIVSPFIFLALNSDYQKGVKSLLNIRPGGMHEARSRPSTRRFRIPNINIAVVSALVSSRK</sequence>
<comment type="subcellular location">
    <subcellularLocation>
        <location evidence="1">Cell membrane</location>
        <topology evidence="1">Multi-pass membrane protein</topology>
    </subcellularLocation>
</comment>
<keyword evidence="8" id="KW-0807">Transducer</keyword>
<keyword evidence="12" id="KW-1185">Reference proteome</keyword>
<evidence type="ECO:0000256" key="8">
    <source>
        <dbReference type="ARBA" id="ARBA00023224"/>
    </source>
</evidence>
<keyword evidence="4 9" id="KW-1133">Transmembrane helix</keyword>
<feature type="transmembrane region" description="Helical" evidence="9">
    <location>
        <begin position="149"/>
        <end position="172"/>
    </location>
</feature>
<dbReference type="Gene3D" id="1.20.1070.10">
    <property type="entry name" value="Rhodopsin 7-helix transmembrane proteins"/>
    <property type="match status" value="1"/>
</dbReference>
<dbReference type="PROSITE" id="PS50262">
    <property type="entry name" value="G_PROTEIN_RECEP_F1_2"/>
    <property type="match status" value="1"/>
</dbReference>
<gene>
    <name evidence="11" type="ORF">BV898_08501</name>
</gene>
<evidence type="ECO:0000256" key="6">
    <source>
        <dbReference type="ARBA" id="ARBA00023136"/>
    </source>
</evidence>
<evidence type="ECO:0000256" key="9">
    <source>
        <dbReference type="SAM" id="Phobius"/>
    </source>
</evidence>
<feature type="transmembrane region" description="Helical" evidence="9">
    <location>
        <begin position="291"/>
        <end position="314"/>
    </location>
</feature>
<dbReference type="InterPro" id="IPR017452">
    <property type="entry name" value="GPCR_Rhodpsn_7TM"/>
</dbReference>
<name>A0A1W0WQB8_HYPEX</name>
<dbReference type="EMBL" id="MTYJ01000061">
    <property type="protein sequence ID" value="OQV17396.1"/>
    <property type="molecule type" value="Genomic_DNA"/>
</dbReference>
<protein>
    <recommendedName>
        <fullName evidence="10">G-protein coupled receptors family 1 profile domain-containing protein</fullName>
    </recommendedName>
</protein>
<keyword evidence="3 9" id="KW-0812">Transmembrane</keyword>
<dbReference type="SUPFAM" id="SSF81321">
    <property type="entry name" value="Family A G protein-coupled receptor-like"/>
    <property type="match status" value="1"/>
</dbReference>